<reference evidence="2 3" key="1">
    <citation type="submission" date="2018-03" db="EMBL/GenBank/DDBJ databases">
        <title>Genomic Encyclopedia of Archaeal and Bacterial Type Strains, Phase II (KMG-II): from individual species to whole genera.</title>
        <authorList>
            <person name="Goeker M."/>
        </authorList>
    </citation>
    <scope>NUCLEOTIDE SEQUENCE [LARGE SCALE GENOMIC DNA]</scope>
    <source>
        <strain evidence="2 3">DSM 100065</strain>
    </source>
</reference>
<keyword evidence="1" id="KW-0812">Transmembrane</keyword>
<accession>A0A2T0ZTH3</accession>
<gene>
    <name evidence="2" type="ORF">CLV47_11820</name>
</gene>
<organism evidence="2 3">
    <name type="scientific">Antricoccus suffuscus</name>
    <dbReference type="NCBI Taxonomy" id="1629062"/>
    <lineage>
        <taxon>Bacteria</taxon>
        <taxon>Bacillati</taxon>
        <taxon>Actinomycetota</taxon>
        <taxon>Actinomycetes</taxon>
        <taxon>Geodermatophilales</taxon>
        <taxon>Antricoccaceae</taxon>
        <taxon>Antricoccus</taxon>
    </lineage>
</organism>
<dbReference type="AlphaFoldDB" id="A0A2T0ZTH3"/>
<evidence type="ECO:0000256" key="1">
    <source>
        <dbReference type="SAM" id="Phobius"/>
    </source>
</evidence>
<protein>
    <submittedName>
        <fullName evidence="2">Uncharacterized protein</fullName>
    </submittedName>
</protein>
<dbReference type="EMBL" id="PVUE01000018">
    <property type="protein sequence ID" value="PRZ39656.1"/>
    <property type="molecule type" value="Genomic_DNA"/>
</dbReference>
<feature type="transmembrane region" description="Helical" evidence="1">
    <location>
        <begin position="21"/>
        <end position="38"/>
    </location>
</feature>
<keyword evidence="1" id="KW-0472">Membrane</keyword>
<dbReference type="Proteomes" id="UP000237752">
    <property type="component" value="Unassembled WGS sequence"/>
</dbReference>
<evidence type="ECO:0000313" key="2">
    <source>
        <dbReference type="EMBL" id="PRZ39656.1"/>
    </source>
</evidence>
<proteinExistence type="predicted"/>
<evidence type="ECO:0000313" key="3">
    <source>
        <dbReference type="Proteomes" id="UP000237752"/>
    </source>
</evidence>
<sequence>MRSRRTEPELLAHIFNRLSDIGLLVGTLSFVVLIVAWQKDWQHAYAWVFPASWAEPSG</sequence>
<name>A0A2T0ZTH3_9ACTN</name>
<keyword evidence="1" id="KW-1133">Transmembrane helix</keyword>
<keyword evidence="3" id="KW-1185">Reference proteome</keyword>
<dbReference type="RefSeq" id="WP_170111132.1">
    <property type="nucleotide sequence ID" value="NZ_PVUE01000018.1"/>
</dbReference>
<comment type="caution">
    <text evidence="2">The sequence shown here is derived from an EMBL/GenBank/DDBJ whole genome shotgun (WGS) entry which is preliminary data.</text>
</comment>